<dbReference type="AlphaFoldDB" id="A0AAW8ZMH3"/>
<dbReference type="RefSeq" id="WP_074058607.1">
    <property type="nucleotide sequence ID" value="NZ_CP060399.1"/>
</dbReference>
<proteinExistence type="predicted"/>
<reference evidence="2 3" key="1">
    <citation type="submission" date="2023-10" db="EMBL/GenBank/DDBJ databases">
        <title>A new tool for lettuce pathogen research.</title>
        <authorList>
            <person name="Horton K.N."/>
            <person name="Cseke L.J."/>
            <person name="Badiwe M."/>
            <person name="Tesfaye D."/>
            <person name="Klein A."/>
            <person name="Su J."/>
            <person name="Potnis N."/>
            <person name="Gassmann W."/>
        </authorList>
    </citation>
    <scope>NUCLEOTIDE SEQUENCE [LARGE SCALE GENOMIC DNA]</scope>
    <source>
        <strain evidence="2 3">JSKH1901</strain>
    </source>
</reference>
<dbReference type="GeneID" id="55514290"/>
<evidence type="ECO:0000313" key="3">
    <source>
        <dbReference type="Proteomes" id="UP001187425"/>
    </source>
</evidence>
<organism evidence="2 3">
    <name type="scientific">Xanthomonas hortorum pv. vitians</name>
    <dbReference type="NCBI Taxonomy" id="83224"/>
    <lineage>
        <taxon>Bacteria</taxon>
        <taxon>Pseudomonadati</taxon>
        <taxon>Pseudomonadota</taxon>
        <taxon>Gammaproteobacteria</taxon>
        <taxon>Lysobacterales</taxon>
        <taxon>Lysobacteraceae</taxon>
        <taxon>Xanthomonas</taxon>
    </lineage>
</organism>
<evidence type="ECO:0000313" key="2">
    <source>
        <dbReference type="EMBL" id="MDV7246990.1"/>
    </source>
</evidence>
<dbReference type="EMBL" id="JAWMQI010000002">
    <property type="protein sequence ID" value="MDV7246990.1"/>
    <property type="molecule type" value="Genomic_DNA"/>
</dbReference>
<accession>A0AAW8ZMH3</accession>
<gene>
    <name evidence="2" type="ORF">R4K57_00835</name>
</gene>
<feature type="region of interest" description="Disordered" evidence="1">
    <location>
        <begin position="157"/>
        <end position="193"/>
    </location>
</feature>
<name>A0AAW8ZMH3_9XANT</name>
<feature type="compositionally biased region" description="Basic and acidic residues" evidence="1">
    <location>
        <begin position="171"/>
        <end position="187"/>
    </location>
</feature>
<evidence type="ECO:0000256" key="1">
    <source>
        <dbReference type="SAM" id="MobiDB-lite"/>
    </source>
</evidence>
<comment type="caution">
    <text evidence="2">The sequence shown here is derived from an EMBL/GenBank/DDBJ whole genome shotgun (WGS) entry which is preliminary data.</text>
</comment>
<dbReference type="Proteomes" id="UP001187425">
    <property type="component" value="Unassembled WGS sequence"/>
</dbReference>
<sequence length="193" mass="22324">MNREIAQLSKQCHATRMRLFEEDSEPTTQEQRLFDTRAALIAQRNQVRDSQLNTLLHTLAPLEQVPAPRTTTSWLANVQSDVIQSNRRALLKARQQLGDTPDIAKHYARARRRLASLQESGADPGQVKRLERMMKGYENLLELEDIVKRTDDQLERMGGPRLMDSIPTTPQERRQRHRDEVDAHQEAIDNGYF</sequence>
<protein>
    <submittedName>
        <fullName evidence="2">Type III secretion protein</fullName>
    </submittedName>
</protein>